<keyword evidence="2" id="KW-0288">FMN</keyword>
<gene>
    <name evidence="6" type="ORF">J4573_24375</name>
</gene>
<evidence type="ECO:0000256" key="3">
    <source>
        <dbReference type="ARBA" id="ARBA00023002"/>
    </source>
</evidence>
<keyword evidence="3" id="KW-0560">Oxidoreductase</keyword>
<dbReference type="RefSeq" id="WP_208258150.1">
    <property type="nucleotide sequence ID" value="NZ_JAGEOJ010000010.1"/>
</dbReference>
<name>A0A939PJC5_9ACTN</name>
<evidence type="ECO:0000313" key="7">
    <source>
        <dbReference type="Proteomes" id="UP000669179"/>
    </source>
</evidence>
<dbReference type="PANTHER" id="PTHR42847:SF4">
    <property type="entry name" value="ALKANESULFONATE MONOOXYGENASE-RELATED"/>
    <property type="match status" value="1"/>
</dbReference>
<sequence length="293" mass="31691">MAAAQYGPHIGAVRSFAEAAEEIGFDSLWVGDRLLMPDDPTDLYGGVAPWPEAYGTFLDPLITLATAAAHTDRIRLGTNVLIAPLHTPVRLARSLASLDVLSGGRLTVGLGVGWSRQEYAAAGVPWSERGARLDETLDVLESVWSDGPAEHTGRFWQIDRSRMDPKPLQRPGPPIYLAGFAGAALERVGRRAAGWLPAGLPIPHMGQIWQGIRRHASQEMIVRANVHLTETALPTANRFPFTGSRAQVVADIHAAYEAGAAEVFIDLQQTCSDPKHLLDEAALIHQAVRQPTV</sequence>
<keyword evidence="1" id="KW-0285">Flavoprotein</keyword>
<feature type="domain" description="Luciferase-like" evidence="5">
    <location>
        <begin position="6"/>
        <end position="243"/>
    </location>
</feature>
<protein>
    <submittedName>
        <fullName evidence="6">LLM class F420-dependent oxidoreductase</fullName>
    </submittedName>
</protein>
<evidence type="ECO:0000256" key="1">
    <source>
        <dbReference type="ARBA" id="ARBA00022630"/>
    </source>
</evidence>
<evidence type="ECO:0000259" key="5">
    <source>
        <dbReference type="Pfam" id="PF00296"/>
    </source>
</evidence>
<evidence type="ECO:0000313" key="6">
    <source>
        <dbReference type="EMBL" id="MBO2450259.1"/>
    </source>
</evidence>
<dbReference type="InterPro" id="IPR036661">
    <property type="entry name" value="Luciferase-like_sf"/>
</dbReference>
<dbReference type="NCBIfam" id="TIGR03619">
    <property type="entry name" value="F420_Rv2161c"/>
    <property type="match status" value="1"/>
</dbReference>
<dbReference type="PANTHER" id="PTHR42847">
    <property type="entry name" value="ALKANESULFONATE MONOOXYGENASE"/>
    <property type="match status" value="1"/>
</dbReference>
<dbReference type="InterPro" id="IPR050172">
    <property type="entry name" value="SsuD_RutA_monooxygenase"/>
</dbReference>
<evidence type="ECO:0000256" key="4">
    <source>
        <dbReference type="ARBA" id="ARBA00023033"/>
    </source>
</evidence>
<comment type="caution">
    <text evidence="6">The sequence shown here is derived from an EMBL/GenBank/DDBJ whole genome shotgun (WGS) entry which is preliminary data.</text>
</comment>
<organism evidence="6 7">
    <name type="scientific">Actinomadura barringtoniae</name>
    <dbReference type="NCBI Taxonomy" id="1427535"/>
    <lineage>
        <taxon>Bacteria</taxon>
        <taxon>Bacillati</taxon>
        <taxon>Actinomycetota</taxon>
        <taxon>Actinomycetes</taxon>
        <taxon>Streptosporangiales</taxon>
        <taxon>Thermomonosporaceae</taxon>
        <taxon>Actinomadura</taxon>
    </lineage>
</organism>
<dbReference type="SUPFAM" id="SSF51679">
    <property type="entry name" value="Bacterial luciferase-like"/>
    <property type="match status" value="1"/>
</dbReference>
<dbReference type="Gene3D" id="3.20.20.30">
    <property type="entry name" value="Luciferase-like domain"/>
    <property type="match status" value="1"/>
</dbReference>
<keyword evidence="4" id="KW-0503">Monooxygenase</keyword>
<dbReference type="Proteomes" id="UP000669179">
    <property type="component" value="Unassembled WGS sequence"/>
</dbReference>
<dbReference type="EMBL" id="JAGEOJ010000010">
    <property type="protein sequence ID" value="MBO2450259.1"/>
    <property type="molecule type" value="Genomic_DNA"/>
</dbReference>
<dbReference type="AlphaFoldDB" id="A0A939PJC5"/>
<evidence type="ECO:0000256" key="2">
    <source>
        <dbReference type="ARBA" id="ARBA00022643"/>
    </source>
</evidence>
<reference evidence="6" key="1">
    <citation type="submission" date="2021-03" db="EMBL/GenBank/DDBJ databases">
        <authorList>
            <person name="Kanchanasin P."/>
            <person name="Saeng-In P."/>
            <person name="Phongsopitanun W."/>
            <person name="Yuki M."/>
            <person name="Kudo T."/>
            <person name="Ohkuma M."/>
            <person name="Tanasupawat S."/>
        </authorList>
    </citation>
    <scope>NUCLEOTIDE SEQUENCE</scope>
    <source>
        <strain evidence="6">GKU 128</strain>
    </source>
</reference>
<keyword evidence="7" id="KW-1185">Reference proteome</keyword>
<dbReference type="GO" id="GO:0046306">
    <property type="term" value="P:alkanesulfonate catabolic process"/>
    <property type="evidence" value="ECO:0007669"/>
    <property type="project" value="TreeGrafter"/>
</dbReference>
<dbReference type="Pfam" id="PF00296">
    <property type="entry name" value="Bac_luciferase"/>
    <property type="match status" value="1"/>
</dbReference>
<dbReference type="InterPro" id="IPR019921">
    <property type="entry name" value="Lucif-like_OxRdtase_Rv2161c"/>
</dbReference>
<dbReference type="InterPro" id="IPR011251">
    <property type="entry name" value="Luciferase-like_dom"/>
</dbReference>
<proteinExistence type="predicted"/>
<dbReference type="GO" id="GO:0008726">
    <property type="term" value="F:alkanesulfonate monooxygenase activity"/>
    <property type="evidence" value="ECO:0007669"/>
    <property type="project" value="TreeGrafter"/>
</dbReference>
<accession>A0A939PJC5</accession>